<feature type="chain" id="PRO_5040131791" description="RRM domain-containing protein" evidence="3">
    <location>
        <begin position="18"/>
        <end position="275"/>
    </location>
</feature>
<dbReference type="OrthoDB" id="19742at2759"/>
<feature type="domain" description="RRM" evidence="4">
    <location>
        <begin position="65"/>
        <end position="127"/>
    </location>
</feature>
<feature type="transmembrane region" description="Helical" evidence="2">
    <location>
        <begin position="58"/>
        <end position="80"/>
    </location>
</feature>
<evidence type="ECO:0000256" key="3">
    <source>
        <dbReference type="SAM" id="SignalP"/>
    </source>
</evidence>
<evidence type="ECO:0000256" key="2">
    <source>
        <dbReference type="SAM" id="Phobius"/>
    </source>
</evidence>
<dbReference type="EMBL" id="JAKOGI010000354">
    <property type="protein sequence ID" value="KAJ8436265.1"/>
    <property type="molecule type" value="Genomic_DNA"/>
</dbReference>
<dbReference type="InterPro" id="IPR000504">
    <property type="entry name" value="RRM_dom"/>
</dbReference>
<dbReference type="GO" id="GO:0003723">
    <property type="term" value="F:RNA binding"/>
    <property type="evidence" value="ECO:0007669"/>
    <property type="project" value="UniProtKB-UniRule"/>
</dbReference>
<organism evidence="5 6">
    <name type="scientific">Carnegiea gigantea</name>
    <dbReference type="NCBI Taxonomy" id="171969"/>
    <lineage>
        <taxon>Eukaryota</taxon>
        <taxon>Viridiplantae</taxon>
        <taxon>Streptophyta</taxon>
        <taxon>Embryophyta</taxon>
        <taxon>Tracheophyta</taxon>
        <taxon>Spermatophyta</taxon>
        <taxon>Magnoliopsida</taxon>
        <taxon>eudicotyledons</taxon>
        <taxon>Gunneridae</taxon>
        <taxon>Pentapetalae</taxon>
        <taxon>Caryophyllales</taxon>
        <taxon>Cactineae</taxon>
        <taxon>Cactaceae</taxon>
        <taxon>Cactoideae</taxon>
        <taxon>Echinocereeae</taxon>
        <taxon>Carnegiea</taxon>
    </lineage>
</organism>
<protein>
    <recommendedName>
        <fullName evidence="4">RRM domain-containing protein</fullName>
    </recommendedName>
</protein>
<accession>A0A9Q1K3S0</accession>
<evidence type="ECO:0000313" key="6">
    <source>
        <dbReference type="Proteomes" id="UP001153076"/>
    </source>
</evidence>
<keyword evidence="2" id="KW-0812">Transmembrane</keyword>
<name>A0A9Q1K3S0_9CARY</name>
<evidence type="ECO:0000256" key="1">
    <source>
        <dbReference type="PROSITE-ProRule" id="PRU00176"/>
    </source>
</evidence>
<feature type="transmembrane region" description="Helical" evidence="2">
    <location>
        <begin position="27"/>
        <end position="51"/>
    </location>
</feature>
<sequence length="275" mass="30664">MCLLFYFSWYFAPPVASHLPSLSSPLPLVVVTASGILLAQATVGGLLDLVVSWGRELMLNWIIWVSKLFSGYGVVVDAYVPNKARRMSGRRYDFVRFGKKQKDEKAIEEMNGKIVGGNNLEARFQKRPASRLSGQRKAAQKQMVWKWIPKKNFGTMSNGASKDMEDKDIQVADDYQIANDGADGVNGCFYLDSSSSKTISQPTGTAKNHPCYIGKFNLQKPTSPSESFTNEEEIDSSLNILIDPNKLGHARQYGQSRSQRKKMINAHEETLCNAL</sequence>
<evidence type="ECO:0000259" key="4">
    <source>
        <dbReference type="PROSITE" id="PS50102"/>
    </source>
</evidence>
<proteinExistence type="predicted"/>
<feature type="signal peptide" evidence="3">
    <location>
        <begin position="1"/>
        <end position="17"/>
    </location>
</feature>
<keyword evidence="2" id="KW-0472">Membrane</keyword>
<gene>
    <name evidence="5" type="ORF">Cgig2_011537</name>
</gene>
<dbReference type="SUPFAM" id="SSF54928">
    <property type="entry name" value="RNA-binding domain, RBD"/>
    <property type="match status" value="1"/>
</dbReference>
<evidence type="ECO:0000313" key="5">
    <source>
        <dbReference type="EMBL" id="KAJ8436265.1"/>
    </source>
</evidence>
<dbReference type="AlphaFoldDB" id="A0A9Q1K3S0"/>
<dbReference type="Pfam" id="PF00076">
    <property type="entry name" value="RRM_1"/>
    <property type="match status" value="1"/>
</dbReference>
<keyword evidence="6" id="KW-1185">Reference proteome</keyword>
<keyword evidence="2" id="KW-1133">Transmembrane helix</keyword>
<dbReference type="InterPro" id="IPR035979">
    <property type="entry name" value="RBD_domain_sf"/>
</dbReference>
<keyword evidence="3" id="KW-0732">Signal</keyword>
<keyword evidence="1" id="KW-0694">RNA-binding</keyword>
<dbReference type="Proteomes" id="UP001153076">
    <property type="component" value="Unassembled WGS sequence"/>
</dbReference>
<dbReference type="InterPro" id="IPR012677">
    <property type="entry name" value="Nucleotide-bd_a/b_plait_sf"/>
</dbReference>
<reference evidence="5" key="1">
    <citation type="submission" date="2022-04" db="EMBL/GenBank/DDBJ databases">
        <title>Carnegiea gigantea Genome sequencing and assembly v2.</title>
        <authorList>
            <person name="Copetti D."/>
            <person name="Sanderson M.J."/>
            <person name="Burquez A."/>
            <person name="Wojciechowski M.F."/>
        </authorList>
    </citation>
    <scope>NUCLEOTIDE SEQUENCE</scope>
    <source>
        <strain evidence="5">SGP5-SGP5p</strain>
        <tissue evidence="5">Aerial part</tissue>
    </source>
</reference>
<dbReference type="Gene3D" id="3.30.70.330">
    <property type="match status" value="1"/>
</dbReference>
<dbReference type="PROSITE" id="PS50102">
    <property type="entry name" value="RRM"/>
    <property type="match status" value="1"/>
</dbReference>
<comment type="caution">
    <text evidence="5">The sequence shown here is derived from an EMBL/GenBank/DDBJ whole genome shotgun (WGS) entry which is preliminary data.</text>
</comment>